<accession>A0AAV4Q7D4</accession>
<keyword evidence="2" id="KW-1185">Reference proteome</keyword>
<sequence>MSFTKIRQLPQSGRHSTFCKLKPFVPEENRPPNCSFKNVNRPSTNEGGIEGEVSWNSLIASDLVRAPARKVARLNRWQFRMPWNCFH</sequence>
<evidence type="ECO:0000313" key="2">
    <source>
        <dbReference type="Proteomes" id="UP001054945"/>
    </source>
</evidence>
<organism evidence="1 2">
    <name type="scientific">Caerostris extrusa</name>
    <name type="common">Bark spider</name>
    <name type="synonym">Caerostris bankana</name>
    <dbReference type="NCBI Taxonomy" id="172846"/>
    <lineage>
        <taxon>Eukaryota</taxon>
        <taxon>Metazoa</taxon>
        <taxon>Ecdysozoa</taxon>
        <taxon>Arthropoda</taxon>
        <taxon>Chelicerata</taxon>
        <taxon>Arachnida</taxon>
        <taxon>Araneae</taxon>
        <taxon>Araneomorphae</taxon>
        <taxon>Entelegynae</taxon>
        <taxon>Araneoidea</taxon>
        <taxon>Araneidae</taxon>
        <taxon>Caerostris</taxon>
    </lineage>
</organism>
<comment type="caution">
    <text evidence="1">The sequence shown here is derived from an EMBL/GenBank/DDBJ whole genome shotgun (WGS) entry which is preliminary data.</text>
</comment>
<dbReference type="AlphaFoldDB" id="A0AAV4Q7D4"/>
<gene>
    <name evidence="1" type="ORF">CEXT_705461</name>
</gene>
<reference evidence="1 2" key="1">
    <citation type="submission" date="2021-06" db="EMBL/GenBank/DDBJ databases">
        <title>Caerostris extrusa draft genome.</title>
        <authorList>
            <person name="Kono N."/>
            <person name="Arakawa K."/>
        </authorList>
    </citation>
    <scope>NUCLEOTIDE SEQUENCE [LARGE SCALE GENOMIC DNA]</scope>
</reference>
<protein>
    <submittedName>
        <fullName evidence="1">Uncharacterized protein</fullName>
    </submittedName>
</protein>
<name>A0AAV4Q7D4_CAEEX</name>
<dbReference type="EMBL" id="BPLR01005692">
    <property type="protein sequence ID" value="GIY04272.1"/>
    <property type="molecule type" value="Genomic_DNA"/>
</dbReference>
<evidence type="ECO:0000313" key="1">
    <source>
        <dbReference type="EMBL" id="GIY04272.1"/>
    </source>
</evidence>
<dbReference type="Proteomes" id="UP001054945">
    <property type="component" value="Unassembled WGS sequence"/>
</dbReference>
<proteinExistence type="predicted"/>